<sequence>MESPFQDIIHTNAVPTEEQSGRIHDLVSSSQKQAQVLTAEINRLESLLDDLLEKRNQLTDFIDAHLALVSPARRTPDDVVREIFIAALPSDFPATLSGTAAPLLLCHISQKWRALALSTPRLWTSLHVIPHPSIRSTRVLNPNLGTSPTRPISPPTKLSFALSSNFPPAGNHSDSEYPDYFDLGSIVDVLPAQLPLLRSASIDSPATEDQFAFLNTNTLTALSFRITAEIPMPSIFWSTIRHLSFLRPDMSSPSCANAPSSKPAPSAYTGARWRTRASPCCSTTYGTSKSRTLLTVAKFHPVFRTLIAPNLCLLRYMDESGPPKHSLPIFPIVASSKPGPILCPRLQKLALLNFSALSDDTLLHFILARTDPKIVHSPMACLERVRAYFRRTQQIDLAALPSIQECVAAGLELRLEYLPPPFVSYKVWEGNQGYRQWDPACKVWGAALESEESWTRRR</sequence>
<evidence type="ECO:0008006" key="4">
    <source>
        <dbReference type="Google" id="ProtNLM"/>
    </source>
</evidence>
<keyword evidence="1" id="KW-0175">Coiled coil</keyword>
<name>A0AAD7BD19_9AGAR</name>
<dbReference type="EMBL" id="JARKIF010000021">
    <property type="protein sequence ID" value="KAJ7617288.1"/>
    <property type="molecule type" value="Genomic_DNA"/>
</dbReference>
<comment type="caution">
    <text evidence="2">The sequence shown here is derived from an EMBL/GenBank/DDBJ whole genome shotgun (WGS) entry which is preliminary data.</text>
</comment>
<feature type="coiled-coil region" evidence="1">
    <location>
        <begin position="27"/>
        <end position="61"/>
    </location>
</feature>
<evidence type="ECO:0000256" key="1">
    <source>
        <dbReference type="SAM" id="Coils"/>
    </source>
</evidence>
<evidence type="ECO:0000313" key="3">
    <source>
        <dbReference type="Proteomes" id="UP001221142"/>
    </source>
</evidence>
<reference evidence="2" key="1">
    <citation type="submission" date="2023-03" db="EMBL/GenBank/DDBJ databases">
        <title>Massive genome expansion in bonnet fungi (Mycena s.s.) driven by repeated elements and novel gene families across ecological guilds.</title>
        <authorList>
            <consortium name="Lawrence Berkeley National Laboratory"/>
            <person name="Harder C.B."/>
            <person name="Miyauchi S."/>
            <person name="Viragh M."/>
            <person name="Kuo A."/>
            <person name="Thoen E."/>
            <person name="Andreopoulos B."/>
            <person name="Lu D."/>
            <person name="Skrede I."/>
            <person name="Drula E."/>
            <person name="Henrissat B."/>
            <person name="Morin E."/>
            <person name="Kohler A."/>
            <person name="Barry K."/>
            <person name="LaButti K."/>
            <person name="Morin E."/>
            <person name="Salamov A."/>
            <person name="Lipzen A."/>
            <person name="Mereny Z."/>
            <person name="Hegedus B."/>
            <person name="Baldrian P."/>
            <person name="Stursova M."/>
            <person name="Weitz H."/>
            <person name="Taylor A."/>
            <person name="Grigoriev I.V."/>
            <person name="Nagy L.G."/>
            <person name="Martin F."/>
            <person name="Kauserud H."/>
        </authorList>
    </citation>
    <scope>NUCLEOTIDE SEQUENCE</scope>
    <source>
        <strain evidence="2">9284</strain>
    </source>
</reference>
<organism evidence="2 3">
    <name type="scientific">Roridomyces roridus</name>
    <dbReference type="NCBI Taxonomy" id="1738132"/>
    <lineage>
        <taxon>Eukaryota</taxon>
        <taxon>Fungi</taxon>
        <taxon>Dikarya</taxon>
        <taxon>Basidiomycota</taxon>
        <taxon>Agaricomycotina</taxon>
        <taxon>Agaricomycetes</taxon>
        <taxon>Agaricomycetidae</taxon>
        <taxon>Agaricales</taxon>
        <taxon>Marasmiineae</taxon>
        <taxon>Mycenaceae</taxon>
        <taxon>Roridomyces</taxon>
    </lineage>
</organism>
<proteinExistence type="predicted"/>
<evidence type="ECO:0000313" key="2">
    <source>
        <dbReference type="EMBL" id="KAJ7617288.1"/>
    </source>
</evidence>
<protein>
    <recommendedName>
        <fullName evidence="4">F-box domain-containing protein</fullName>
    </recommendedName>
</protein>
<dbReference type="Proteomes" id="UP001221142">
    <property type="component" value="Unassembled WGS sequence"/>
</dbReference>
<dbReference type="AlphaFoldDB" id="A0AAD7BD19"/>
<accession>A0AAD7BD19</accession>
<keyword evidence="3" id="KW-1185">Reference proteome</keyword>
<gene>
    <name evidence="2" type="ORF">FB45DRAFT_933803</name>
</gene>